<dbReference type="InterPro" id="IPR052129">
    <property type="entry name" value="Spermadhesin-Link_domain"/>
</dbReference>
<evidence type="ECO:0000259" key="4">
    <source>
        <dbReference type="PROSITE" id="PS01180"/>
    </source>
</evidence>
<protein>
    <submittedName>
        <fullName evidence="6">DMBT1-like protein</fullName>
    </submittedName>
</protein>
<feature type="domain" description="CUB" evidence="4">
    <location>
        <begin position="38"/>
        <end position="143"/>
    </location>
</feature>
<feature type="chain" id="PRO_5026729321" evidence="3">
    <location>
        <begin position="23"/>
        <end position="252"/>
    </location>
</feature>
<evidence type="ECO:0000313" key="6">
    <source>
        <dbReference type="RefSeq" id="XP_013927878.1"/>
    </source>
</evidence>
<evidence type="ECO:0000313" key="5">
    <source>
        <dbReference type="Proteomes" id="UP000504617"/>
    </source>
</evidence>
<feature type="signal peptide" evidence="3">
    <location>
        <begin position="1"/>
        <end position="22"/>
    </location>
</feature>
<gene>
    <name evidence="6" type="primary">LOC106553830</name>
</gene>
<keyword evidence="5" id="KW-1185">Reference proteome</keyword>
<dbReference type="InterPro" id="IPR035914">
    <property type="entry name" value="Sperma_CUB_dom_sf"/>
</dbReference>
<keyword evidence="1" id="KW-1015">Disulfide bond</keyword>
<organism evidence="5 6">
    <name type="scientific">Thamnophis sirtalis</name>
    <dbReference type="NCBI Taxonomy" id="35019"/>
    <lineage>
        <taxon>Eukaryota</taxon>
        <taxon>Metazoa</taxon>
        <taxon>Chordata</taxon>
        <taxon>Craniata</taxon>
        <taxon>Vertebrata</taxon>
        <taxon>Euteleostomi</taxon>
        <taxon>Lepidosauria</taxon>
        <taxon>Squamata</taxon>
        <taxon>Bifurcata</taxon>
        <taxon>Unidentata</taxon>
        <taxon>Episquamata</taxon>
        <taxon>Toxicofera</taxon>
        <taxon>Serpentes</taxon>
        <taxon>Colubroidea</taxon>
        <taxon>Colubridae</taxon>
        <taxon>Natricinae</taxon>
        <taxon>Thamnophis</taxon>
    </lineage>
</organism>
<evidence type="ECO:0000256" key="3">
    <source>
        <dbReference type="SAM" id="SignalP"/>
    </source>
</evidence>
<dbReference type="OrthoDB" id="10063988at2759"/>
<dbReference type="PANTHER" id="PTHR46908">
    <property type="entry name" value="CUBILIN-LIKE PROTEIN"/>
    <property type="match status" value="1"/>
</dbReference>
<evidence type="ECO:0000256" key="2">
    <source>
        <dbReference type="PROSITE-ProRule" id="PRU00059"/>
    </source>
</evidence>
<dbReference type="PROSITE" id="PS01180">
    <property type="entry name" value="CUB"/>
    <property type="match status" value="1"/>
</dbReference>
<dbReference type="PANTHER" id="PTHR46908:SF4">
    <property type="entry name" value="TUMOR NECROSIS FACTOR-INDUCIBLE GENE 6 PROTEIN"/>
    <property type="match status" value="1"/>
</dbReference>
<dbReference type="SUPFAM" id="SSF49854">
    <property type="entry name" value="Spermadhesin, CUB domain"/>
    <property type="match status" value="1"/>
</dbReference>
<dbReference type="Proteomes" id="UP000504617">
    <property type="component" value="Unplaced"/>
</dbReference>
<reference evidence="6" key="1">
    <citation type="submission" date="2025-08" db="UniProtKB">
        <authorList>
            <consortium name="RefSeq"/>
        </authorList>
    </citation>
    <scope>IDENTIFICATION</scope>
</reference>
<keyword evidence="3" id="KW-0732">Signal</keyword>
<dbReference type="Pfam" id="PF00431">
    <property type="entry name" value="CUB"/>
    <property type="match status" value="1"/>
</dbReference>
<dbReference type="CDD" id="cd00041">
    <property type="entry name" value="CUB"/>
    <property type="match status" value="1"/>
</dbReference>
<dbReference type="SMART" id="SM00042">
    <property type="entry name" value="CUB"/>
    <property type="match status" value="1"/>
</dbReference>
<proteinExistence type="predicted"/>
<dbReference type="GeneID" id="106553830"/>
<comment type="caution">
    <text evidence="2">Lacks conserved residue(s) required for the propagation of feature annotation.</text>
</comment>
<name>A0A6I9YTJ3_9SAUR</name>
<sequence>MDHTLIFLWVLLLSATASTVSGVTPLPSDVSATAEPACGGSFSDASGSFFGPYYAAGNRMLTCVWRINSPEYYPIRINLDYINLDCASEYIAVYKGEPQTSTLLGKICEGEKTFYSYSGMMTLVLYRHSNTEGQGFIAFYDVGAAYTTPLPIADLTTRLEETSGIGVIGETSALPTSPSRTAIILTHSSEKATSKKIHTFIFYNHALMSDEKFSLVIVILTSLIALHVSRNNGRNIRGFKEVLEPVREVILN</sequence>
<dbReference type="RefSeq" id="XP_013927878.1">
    <property type="nucleotide sequence ID" value="XM_014072403.1"/>
</dbReference>
<accession>A0A6I9YTJ3</accession>
<dbReference type="AlphaFoldDB" id="A0A6I9YTJ3"/>
<dbReference type="InterPro" id="IPR000859">
    <property type="entry name" value="CUB_dom"/>
</dbReference>
<evidence type="ECO:0000256" key="1">
    <source>
        <dbReference type="ARBA" id="ARBA00023157"/>
    </source>
</evidence>
<dbReference type="Gene3D" id="2.60.120.290">
    <property type="entry name" value="Spermadhesin, CUB domain"/>
    <property type="match status" value="1"/>
</dbReference>
<dbReference type="KEGG" id="tsr:106553830"/>